<proteinExistence type="predicted"/>
<evidence type="ECO:0000313" key="2">
    <source>
        <dbReference type="Proteomes" id="UP001500151"/>
    </source>
</evidence>
<name>A0ABP6D8G7_9ACTN</name>
<dbReference type="Proteomes" id="UP001500151">
    <property type="component" value="Unassembled WGS sequence"/>
</dbReference>
<accession>A0ABP6D8G7</accession>
<evidence type="ECO:0000313" key="1">
    <source>
        <dbReference type="EMBL" id="GAA2636696.1"/>
    </source>
</evidence>
<protein>
    <recommendedName>
        <fullName evidence="3">Secreted protein</fullName>
    </recommendedName>
</protein>
<reference evidence="2" key="1">
    <citation type="journal article" date="2019" name="Int. J. Syst. Evol. Microbiol.">
        <title>The Global Catalogue of Microorganisms (GCM) 10K type strain sequencing project: providing services to taxonomists for standard genome sequencing and annotation.</title>
        <authorList>
            <consortium name="The Broad Institute Genomics Platform"/>
            <consortium name="The Broad Institute Genome Sequencing Center for Infectious Disease"/>
            <person name="Wu L."/>
            <person name="Ma J."/>
        </authorList>
    </citation>
    <scope>NUCLEOTIDE SEQUENCE [LARGE SCALE GENOMIC DNA]</scope>
    <source>
        <strain evidence="2">JCM 4524</strain>
    </source>
</reference>
<sequence length="186" mass="19823">MKARTESSEFTDSKQRKRFLVRTLAAATAAGALAWAALSGALTGGAPSPQDRAASTVADGAPGYAVEDFNYPNADKILAEQNIVLKRGDGHITLADCASGTGFIEVLARRTSGKVCFKVVGNSGWLTLEIPSVYSMKGNDYTTQVDMTVGAEEKSFDLDKNTWTAVGESADEQGREHMLVEIRSAK</sequence>
<evidence type="ECO:0008006" key="3">
    <source>
        <dbReference type="Google" id="ProtNLM"/>
    </source>
</evidence>
<gene>
    <name evidence="1" type="ORF">GCM10010307_33760</name>
</gene>
<organism evidence="1 2">
    <name type="scientific">Streptomyces vastus</name>
    <dbReference type="NCBI Taxonomy" id="285451"/>
    <lineage>
        <taxon>Bacteria</taxon>
        <taxon>Bacillati</taxon>
        <taxon>Actinomycetota</taxon>
        <taxon>Actinomycetes</taxon>
        <taxon>Kitasatosporales</taxon>
        <taxon>Streptomycetaceae</taxon>
        <taxon>Streptomyces</taxon>
    </lineage>
</organism>
<keyword evidence="2" id="KW-1185">Reference proteome</keyword>
<comment type="caution">
    <text evidence="1">The sequence shown here is derived from an EMBL/GenBank/DDBJ whole genome shotgun (WGS) entry which is preliminary data.</text>
</comment>
<dbReference type="EMBL" id="BAAASJ010000033">
    <property type="protein sequence ID" value="GAA2636696.1"/>
    <property type="molecule type" value="Genomic_DNA"/>
</dbReference>